<dbReference type="AlphaFoldDB" id="A0A0R3X1L9"/>
<keyword evidence="7" id="KW-1185">Reference proteome</keyword>
<accession>A0A0R3X1L9</accession>
<comment type="catalytic activity">
    <reaction evidence="3">
        <text>3-O-[beta-D-GlcA-(1-&gt;3)-beta-D-Gal-(1-&gt;3)-beta-D-Gal-(1-&gt;4)-beta-D-2-O-P-Xyl]-L-seryl-[protein] + H2O = 3-O-(beta-D-GlcA-(1-&gt;3)-beta-D-Gal-(1-&gt;3)-beta-D-Gal-(1-&gt;4)-beta-D-Xyl)-L-seryl-[protein] + phosphate</text>
        <dbReference type="Rhea" id="RHEA:56512"/>
        <dbReference type="Rhea" id="RHEA-COMP:12573"/>
        <dbReference type="Rhea" id="RHEA-COMP:14559"/>
        <dbReference type="ChEBI" id="CHEBI:15377"/>
        <dbReference type="ChEBI" id="CHEBI:43474"/>
        <dbReference type="ChEBI" id="CHEBI:132093"/>
        <dbReference type="ChEBI" id="CHEBI:140495"/>
    </reaction>
</comment>
<evidence type="ECO:0000313" key="6">
    <source>
        <dbReference type="EMBL" id="VDM31418.1"/>
    </source>
</evidence>
<evidence type="ECO:0000313" key="7">
    <source>
        <dbReference type="Proteomes" id="UP000274429"/>
    </source>
</evidence>
<reference evidence="6 7" key="2">
    <citation type="submission" date="2018-11" db="EMBL/GenBank/DDBJ databases">
        <authorList>
            <consortium name="Pathogen Informatics"/>
        </authorList>
    </citation>
    <scope>NUCLEOTIDE SEQUENCE [LARGE SCALE GENOMIC DNA]</scope>
</reference>
<evidence type="ECO:0000313" key="8">
    <source>
        <dbReference type="WBParaSite" id="TTAC_0000711401-mRNA-1"/>
    </source>
</evidence>
<name>A0A0R3X1L9_HYDTA</name>
<dbReference type="SUPFAM" id="SSF53254">
    <property type="entry name" value="Phosphoglycerate mutase-like"/>
    <property type="match status" value="1"/>
</dbReference>
<dbReference type="InterPro" id="IPR029033">
    <property type="entry name" value="His_PPase_superfam"/>
</dbReference>
<dbReference type="PANTHER" id="PTHR11567:SF110">
    <property type="entry name" value="2-PHOSPHOXYLOSE PHOSPHATASE 1"/>
    <property type="match status" value="1"/>
</dbReference>
<evidence type="ECO:0000256" key="2">
    <source>
        <dbReference type="ARBA" id="ARBA00022801"/>
    </source>
</evidence>
<dbReference type="Proteomes" id="UP000274429">
    <property type="component" value="Unassembled WGS sequence"/>
</dbReference>
<dbReference type="InterPro" id="IPR000560">
    <property type="entry name" value="His_Pase_clade-2"/>
</dbReference>
<evidence type="ECO:0000256" key="4">
    <source>
        <dbReference type="ARBA" id="ARBA00040357"/>
    </source>
</evidence>
<dbReference type="STRING" id="6205.A0A0R3X1L9"/>
<protein>
    <recommendedName>
        <fullName evidence="4">2-phosphoxylose phosphatase 1</fullName>
    </recommendedName>
    <alternativeName>
        <fullName evidence="5">Acid phosphatase-like protein 2</fullName>
    </alternativeName>
</protein>
<proteinExistence type="inferred from homology"/>
<gene>
    <name evidence="6" type="ORF">TTAC_LOCUS7099</name>
</gene>
<sequence>AQWTPDCTQDIPESIIPIRHVDITTGIPVDESTYDVIYKSIHLPGGEAIGMLTTAGQRDLYNLGGRLRKDYVGAESILSDPPKLSEIEARSTRVGRNIKSLRALVAGLTKGQVNGELFFAFEWLYLQCEPLPFSMHIVAFSGTLVVSSMAFENEVLFPNPKTFTNTPFDEGTEELRNDSSLSALKEKIKEALKVDRLVDELNTDGMKYTEDCQVYYVRDDYIARKHNGFPIPEALEALQPEMDHYASVELLSELLGKRENWIENLPVNIGPILYIILSKMHKYARIPPLQLFAVHDSTILPMLLALEYSEEIWPPFGADITFELYIQVLGPSNNQSPLKKELTHPADASHSRIDWSTIQVNHLWVRVCYLGRPLPLASMWCARDDVVHQLTGSEEYVPLLHLVSKLTPLALSMKDFRAKCQAIAMKANSGGVKEEKRGPKNL</sequence>
<dbReference type="PANTHER" id="PTHR11567">
    <property type="entry name" value="ACID PHOSPHATASE-RELATED"/>
    <property type="match status" value="1"/>
</dbReference>
<dbReference type="EMBL" id="UYWX01020345">
    <property type="protein sequence ID" value="VDM31418.1"/>
    <property type="molecule type" value="Genomic_DNA"/>
</dbReference>
<dbReference type="InterPro" id="IPR050645">
    <property type="entry name" value="Histidine_acid_phosphatase"/>
</dbReference>
<keyword evidence="2" id="KW-0378">Hydrolase</keyword>
<reference evidence="8" key="1">
    <citation type="submission" date="2017-02" db="UniProtKB">
        <authorList>
            <consortium name="WormBaseParasite"/>
        </authorList>
    </citation>
    <scope>IDENTIFICATION</scope>
</reference>
<dbReference type="WBParaSite" id="TTAC_0000711401-mRNA-1">
    <property type="protein sequence ID" value="TTAC_0000711401-mRNA-1"/>
    <property type="gene ID" value="TTAC_0000711401"/>
</dbReference>
<dbReference type="OrthoDB" id="10257284at2759"/>
<evidence type="ECO:0000256" key="5">
    <source>
        <dbReference type="ARBA" id="ARBA00041499"/>
    </source>
</evidence>
<dbReference type="Pfam" id="PF00328">
    <property type="entry name" value="His_Phos_2"/>
    <property type="match status" value="1"/>
</dbReference>
<organism evidence="8">
    <name type="scientific">Hydatigena taeniaeformis</name>
    <name type="common">Feline tapeworm</name>
    <name type="synonym">Taenia taeniaeformis</name>
    <dbReference type="NCBI Taxonomy" id="6205"/>
    <lineage>
        <taxon>Eukaryota</taxon>
        <taxon>Metazoa</taxon>
        <taxon>Spiralia</taxon>
        <taxon>Lophotrochozoa</taxon>
        <taxon>Platyhelminthes</taxon>
        <taxon>Cestoda</taxon>
        <taxon>Eucestoda</taxon>
        <taxon>Cyclophyllidea</taxon>
        <taxon>Taeniidae</taxon>
        <taxon>Hydatigera</taxon>
    </lineage>
</organism>
<evidence type="ECO:0000256" key="1">
    <source>
        <dbReference type="ARBA" id="ARBA00005375"/>
    </source>
</evidence>
<evidence type="ECO:0000256" key="3">
    <source>
        <dbReference type="ARBA" id="ARBA00036311"/>
    </source>
</evidence>
<dbReference type="GO" id="GO:0016791">
    <property type="term" value="F:phosphatase activity"/>
    <property type="evidence" value="ECO:0007669"/>
    <property type="project" value="TreeGrafter"/>
</dbReference>
<dbReference type="Gene3D" id="3.40.50.1240">
    <property type="entry name" value="Phosphoglycerate mutase-like"/>
    <property type="match status" value="1"/>
</dbReference>
<comment type="similarity">
    <text evidence="1">Belongs to the histidine acid phosphatase family.</text>
</comment>